<dbReference type="GO" id="GO:0005737">
    <property type="term" value="C:cytoplasm"/>
    <property type="evidence" value="ECO:0007669"/>
    <property type="project" value="TreeGrafter"/>
</dbReference>
<evidence type="ECO:0000256" key="2">
    <source>
        <dbReference type="ARBA" id="ARBA00022515"/>
    </source>
</evidence>
<dbReference type="Pfam" id="PF10410">
    <property type="entry name" value="DnaB_bind"/>
    <property type="match status" value="1"/>
</dbReference>
<keyword evidence="8 12" id="KW-0862">Zinc</keyword>
<dbReference type="InterPro" id="IPR036977">
    <property type="entry name" value="DNA_primase_Znf_CHC2"/>
</dbReference>
<dbReference type="Gene3D" id="1.10.860.10">
    <property type="entry name" value="DNAb Helicase, Chain A"/>
    <property type="match status" value="1"/>
</dbReference>
<evidence type="ECO:0000256" key="9">
    <source>
        <dbReference type="ARBA" id="ARBA00022842"/>
    </source>
</evidence>
<dbReference type="GO" id="GO:0006269">
    <property type="term" value="P:DNA replication, synthesis of primer"/>
    <property type="evidence" value="ECO:0007669"/>
    <property type="project" value="UniProtKB-UniRule"/>
</dbReference>
<dbReference type="InterPro" id="IPR016136">
    <property type="entry name" value="DNA_helicase_N/primase_C"/>
</dbReference>
<comment type="caution">
    <text evidence="17">The sequence shown here is derived from an EMBL/GenBank/DDBJ whole genome shotgun (WGS) entry which is preliminary data.</text>
</comment>
<evidence type="ECO:0000256" key="14">
    <source>
        <dbReference type="PIRSR" id="PIRSR002811-1"/>
    </source>
</evidence>
<keyword evidence="11 12" id="KW-0804">Transcription</keyword>
<comment type="domain">
    <text evidence="12">Contains an N-terminal zinc-binding domain, a central core domain that contains the primase activity, and a C-terminal DnaB-binding domain.</text>
</comment>
<accession>A0A9D2E5L2</accession>
<evidence type="ECO:0000256" key="3">
    <source>
        <dbReference type="ARBA" id="ARBA00022679"/>
    </source>
</evidence>
<dbReference type="GO" id="GO:0005524">
    <property type="term" value="F:ATP binding"/>
    <property type="evidence" value="ECO:0007669"/>
    <property type="project" value="InterPro"/>
</dbReference>
<dbReference type="FunFam" id="3.90.580.10:FF:000001">
    <property type="entry name" value="DNA primase"/>
    <property type="match status" value="1"/>
</dbReference>
<evidence type="ECO:0000256" key="7">
    <source>
        <dbReference type="ARBA" id="ARBA00022771"/>
    </source>
</evidence>
<dbReference type="SUPFAM" id="SSF57783">
    <property type="entry name" value="Zinc beta-ribbon"/>
    <property type="match status" value="1"/>
</dbReference>
<dbReference type="AlphaFoldDB" id="A0A9D2E5L2"/>
<dbReference type="GO" id="GO:0000428">
    <property type="term" value="C:DNA-directed RNA polymerase complex"/>
    <property type="evidence" value="ECO:0007669"/>
    <property type="project" value="UniProtKB-KW"/>
</dbReference>
<feature type="zinc finger region" description="CHC2-type" evidence="12 14">
    <location>
        <begin position="37"/>
        <end position="61"/>
    </location>
</feature>
<dbReference type="InterPro" id="IPR036185">
    <property type="entry name" value="DNA_heli_DnaB-like_N_sf"/>
</dbReference>
<keyword evidence="3 12" id="KW-0808">Transferase</keyword>
<dbReference type="PANTHER" id="PTHR30313">
    <property type="entry name" value="DNA PRIMASE"/>
    <property type="match status" value="1"/>
</dbReference>
<evidence type="ECO:0000256" key="11">
    <source>
        <dbReference type="ARBA" id="ARBA00023163"/>
    </source>
</evidence>
<dbReference type="Pfam" id="PF13155">
    <property type="entry name" value="Toprim_2"/>
    <property type="match status" value="1"/>
</dbReference>
<dbReference type="SMART" id="SM00400">
    <property type="entry name" value="ZnF_CHCC"/>
    <property type="match status" value="1"/>
</dbReference>
<dbReference type="InterPro" id="IPR034151">
    <property type="entry name" value="TOPRIM_DnaG_bac"/>
</dbReference>
<dbReference type="Pfam" id="PF01807">
    <property type="entry name" value="Zn_ribbon_DnaG"/>
    <property type="match status" value="1"/>
</dbReference>
<keyword evidence="5 12" id="KW-0235">DNA replication</keyword>
<dbReference type="InterPro" id="IPR019475">
    <property type="entry name" value="DNA_primase_DnaB-bd"/>
</dbReference>
<keyword evidence="10 12" id="KW-0238">DNA-binding</keyword>
<dbReference type="Gene3D" id="3.90.580.10">
    <property type="entry name" value="Zinc finger, CHC2-type domain"/>
    <property type="match status" value="1"/>
</dbReference>
<proteinExistence type="inferred from homology"/>
<gene>
    <name evidence="12 17" type="primary">dnaG</name>
    <name evidence="17" type="ORF">H9813_08405</name>
</gene>
<reference evidence="17" key="1">
    <citation type="journal article" date="2021" name="PeerJ">
        <title>Extensive microbial diversity within the chicken gut microbiome revealed by metagenomics and culture.</title>
        <authorList>
            <person name="Gilroy R."/>
            <person name="Ravi A."/>
            <person name="Getino M."/>
            <person name="Pursley I."/>
            <person name="Horton D.L."/>
            <person name="Alikhan N.F."/>
            <person name="Baker D."/>
            <person name="Gharbi K."/>
            <person name="Hall N."/>
            <person name="Watson M."/>
            <person name="Adriaenssens E.M."/>
            <person name="Foster-Nyarko E."/>
            <person name="Jarju S."/>
            <person name="Secka A."/>
            <person name="Antonio M."/>
            <person name="Oren A."/>
            <person name="Chaudhuri R.R."/>
            <person name="La Ragione R."/>
            <person name="Hildebrand F."/>
            <person name="Pallen M.J."/>
        </authorList>
    </citation>
    <scope>NUCLEOTIDE SEQUENCE</scope>
    <source>
        <strain evidence="17">ChiGjej4B4-18154</strain>
    </source>
</reference>
<sequence length="585" mass="64974">MIPREYIDEVVRRSDITEVVGSYVQLRHRGRTHTGLCPFHSEKTPSFVVYPETQSFYCFGCGAGGDVITFVRKISNLDYVEAVKLLAGRAGMPMPEEDDQAGRLRSRVLAINKEAARFFYEQLNAENDAARTARGYWRGRGLSDSTIRRFGLGYAPDDFGALRRHLRSKGYTEEEMLASGLQKRSEKGNVYDVFRGRVMTPIFDLRGNVIAFGGRVLGDEKPKYINSPETLVYKKSKAMFALNIAKKSASRRYILCEGYMDVISLHQAGFDTAVAACGTALTADQVRLLGEYADEVVLCYDSDEAGQKATARSLGLFAESPVKVSVLNIPGAKDPDEFIKKYGRERFESLLNGTSNAIEYKLAKVREKYDLARPADRVEYIKEAIRLLAGRLTPTEREVYAGRLAEETDVAKASVMAQLEAAVRSNQRKAQRQREKELLNTGAGADIKLPYNAPGGEKALGVASAEQQLVAALIRDPALIPLAESRVKPEQFLMEDMGAAYAAVLEAKRQGHLPDLATLASSLPEETVSRLSLLLARNYDVGLGRRDVEMYLDRLEQSVPQSSKAGGMTGEELEEYMERLRRKKG</sequence>
<dbReference type="InterPro" id="IPR006171">
    <property type="entry name" value="TOPRIM_dom"/>
</dbReference>
<keyword evidence="6 12" id="KW-0479">Metal-binding</keyword>
<dbReference type="InterPro" id="IPR013264">
    <property type="entry name" value="DNAG_N"/>
</dbReference>
<dbReference type="GO" id="GO:0008270">
    <property type="term" value="F:zinc ion binding"/>
    <property type="evidence" value="ECO:0007669"/>
    <property type="project" value="UniProtKB-UniRule"/>
</dbReference>
<dbReference type="InterPro" id="IPR030846">
    <property type="entry name" value="DnaG_bac"/>
</dbReference>
<dbReference type="PROSITE" id="PS50880">
    <property type="entry name" value="TOPRIM"/>
    <property type="match status" value="1"/>
</dbReference>
<name>A0A9D2E5L2_9FIRM</name>
<feature type="region of interest" description="Disordered" evidence="15">
    <location>
        <begin position="559"/>
        <end position="585"/>
    </location>
</feature>
<evidence type="ECO:0000313" key="17">
    <source>
        <dbReference type="EMBL" id="HIZ31231.1"/>
    </source>
</evidence>
<keyword evidence="1 12" id="KW-0240">DNA-directed RNA polymerase</keyword>
<reference evidence="17" key="2">
    <citation type="submission" date="2021-04" db="EMBL/GenBank/DDBJ databases">
        <authorList>
            <person name="Gilroy R."/>
        </authorList>
    </citation>
    <scope>NUCLEOTIDE SEQUENCE</scope>
    <source>
        <strain evidence="17">ChiGjej4B4-18154</strain>
    </source>
</reference>
<dbReference type="EMBL" id="DXBV01000081">
    <property type="protein sequence ID" value="HIZ31231.1"/>
    <property type="molecule type" value="Genomic_DNA"/>
</dbReference>
<dbReference type="PANTHER" id="PTHR30313:SF2">
    <property type="entry name" value="DNA PRIMASE"/>
    <property type="match status" value="1"/>
</dbReference>
<keyword evidence="7 12" id="KW-0863">Zinc-finger</keyword>
<dbReference type="GO" id="GO:0003677">
    <property type="term" value="F:DNA binding"/>
    <property type="evidence" value="ECO:0007669"/>
    <property type="project" value="UniProtKB-KW"/>
</dbReference>
<dbReference type="FunFam" id="3.90.980.10:FF:000001">
    <property type="entry name" value="DNA primase"/>
    <property type="match status" value="1"/>
</dbReference>
<dbReference type="GO" id="GO:1990077">
    <property type="term" value="C:primosome complex"/>
    <property type="evidence" value="ECO:0007669"/>
    <property type="project" value="UniProtKB-KW"/>
</dbReference>
<dbReference type="NCBIfam" id="TIGR01391">
    <property type="entry name" value="dnaG"/>
    <property type="match status" value="1"/>
</dbReference>
<dbReference type="HAMAP" id="MF_00974">
    <property type="entry name" value="DNA_primase_DnaG"/>
    <property type="match status" value="1"/>
</dbReference>
<protein>
    <recommendedName>
        <fullName evidence="12 13">DNA primase</fullName>
        <ecNumber evidence="12">2.7.7.101</ecNumber>
    </recommendedName>
</protein>
<evidence type="ECO:0000256" key="15">
    <source>
        <dbReference type="SAM" id="MobiDB-lite"/>
    </source>
</evidence>
<evidence type="ECO:0000313" key="18">
    <source>
        <dbReference type="Proteomes" id="UP000824035"/>
    </source>
</evidence>
<dbReference type="Pfam" id="PF00772">
    <property type="entry name" value="DnaB"/>
    <property type="match status" value="1"/>
</dbReference>
<evidence type="ECO:0000256" key="4">
    <source>
        <dbReference type="ARBA" id="ARBA00022695"/>
    </source>
</evidence>
<dbReference type="SMART" id="SM00493">
    <property type="entry name" value="TOPRIM"/>
    <property type="match status" value="1"/>
</dbReference>
<dbReference type="InterPro" id="IPR002694">
    <property type="entry name" value="Znf_CHC2"/>
</dbReference>
<dbReference type="InterPro" id="IPR007693">
    <property type="entry name" value="DNA_helicase_DnaB-like_N"/>
</dbReference>
<evidence type="ECO:0000256" key="12">
    <source>
        <dbReference type="HAMAP-Rule" id="MF_00974"/>
    </source>
</evidence>
<dbReference type="PIRSF" id="PIRSF002811">
    <property type="entry name" value="DnaG"/>
    <property type="match status" value="1"/>
</dbReference>
<dbReference type="Gene3D" id="3.90.980.10">
    <property type="entry name" value="DNA primase, catalytic core, N-terminal domain"/>
    <property type="match status" value="1"/>
</dbReference>
<organism evidence="17 18">
    <name type="scientific">Candidatus Allofournierella merdipullorum</name>
    <dbReference type="NCBI Taxonomy" id="2838595"/>
    <lineage>
        <taxon>Bacteria</taxon>
        <taxon>Bacillati</taxon>
        <taxon>Bacillota</taxon>
        <taxon>Clostridia</taxon>
        <taxon>Eubacteriales</taxon>
        <taxon>Oscillospiraceae</taxon>
        <taxon>Allofournierella</taxon>
    </lineage>
</organism>
<dbReference type="GO" id="GO:0003678">
    <property type="term" value="F:DNA helicase activity"/>
    <property type="evidence" value="ECO:0007669"/>
    <property type="project" value="InterPro"/>
</dbReference>
<comment type="function">
    <text evidence="12 13">RNA polymerase that catalyzes the synthesis of short RNA molecules used as primers for DNA polymerase during DNA replication.</text>
</comment>
<dbReference type="Proteomes" id="UP000824035">
    <property type="component" value="Unassembled WGS sequence"/>
</dbReference>
<dbReference type="InterPro" id="IPR037068">
    <property type="entry name" value="DNA_primase_core_N_sf"/>
</dbReference>
<keyword evidence="4 12" id="KW-0548">Nucleotidyltransferase</keyword>
<evidence type="ECO:0000256" key="6">
    <source>
        <dbReference type="ARBA" id="ARBA00022723"/>
    </source>
</evidence>
<dbReference type="GO" id="GO:0003899">
    <property type="term" value="F:DNA-directed RNA polymerase activity"/>
    <property type="evidence" value="ECO:0007669"/>
    <property type="project" value="UniProtKB-UniRule"/>
</dbReference>
<dbReference type="SUPFAM" id="SSF48024">
    <property type="entry name" value="N-terminal domain of DnaB helicase"/>
    <property type="match status" value="1"/>
</dbReference>
<dbReference type="InterPro" id="IPR006295">
    <property type="entry name" value="DNA_primase_DnaG"/>
</dbReference>
<dbReference type="Pfam" id="PF08275">
    <property type="entry name" value="DNAG_N"/>
    <property type="match status" value="1"/>
</dbReference>
<dbReference type="CDD" id="cd03364">
    <property type="entry name" value="TOPRIM_DnaG_primases"/>
    <property type="match status" value="1"/>
</dbReference>
<evidence type="ECO:0000256" key="8">
    <source>
        <dbReference type="ARBA" id="ARBA00022833"/>
    </source>
</evidence>
<dbReference type="EC" id="2.7.7.101" evidence="12"/>
<evidence type="ECO:0000256" key="1">
    <source>
        <dbReference type="ARBA" id="ARBA00022478"/>
    </source>
</evidence>
<comment type="catalytic activity">
    <reaction evidence="12">
        <text>ssDNA + n NTP = ssDNA/pppN(pN)n-1 hybrid + (n-1) diphosphate.</text>
        <dbReference type="EC" id="2.7.7.101"/>
    </reaction>
</comment>
<dbReference type="SUPFAM" id="SSF56731">
    <property type="entry name" value="DNA primase core"/>
    <property type="match status" value="1"/>
</dbReference>
<evidence type="ECO:0000256" key="5">
    <source>
        <dbReference type="ARBA" id="ARBA00022705"/>
    </source>
</evidence>
<comment type="cofactor">
    <cofactor evidence="12 13 14">
        <name>Zn(2+)</name>
        <dbReference type="ChEBI" id="CHEBI:29105"/>
    </cofactor>
    <text evidence="12 13 14">Binds 1 zinc ion per monomer.</text>
</comment>
<comment type="similarity">
    <text evidence="12 13">Belongs to the DnaG primase family.</text>
</comment>
<feature type="domain" description="Toprim" evidence="16">
    <location>
        <begin position="251"/>
        <end position="332"/>
    </location>
</feature>
<evidence type="ECO:0000256" key="13">
    <source>
        <dbReference type="PIRNR" id="PIRNR002811"/>
    </source>
</evidence>
<evidence type="ECO:0000259" key="16">
    <source>
        <dbReference type="PROSITE" id="PS50880"/>
    </source>
</evidence>
<evidence type="ECO:0000256" key="10">
    <source>
        <dbReference type="ARBA" id="ARBA00023125"/>
    </source>
</evidence>
<dbReference type="InterPro" id="IPR050219">
    <property type="entry name" value="DnaG_primase"/>
</dbReference>
<keyword evidence="2 12" id="KW-0639">Primosome</keyword>
<comment type="subunit">
    <text evidence="12">Monomer. Interacts with DnaB.</text>
</comment>
<keyword evidence="9" id="KW-0460">Magnesium</keyword>
<dbReference type="Gene3D" id="3.40.1360.10">
    <property type="match status" value="1"/>
</dbReference>